<dbReference type="PANTHER" id="PTHR47966">
    <property type="entry name" value="BETA-SITE APP-CLEAVING ENZYME, ISOFORM A-RELATED"/>
    <property type="match status" value="1"/>
</dbReference>
<keyword evidence="13" id="KW-1185">Reference proteome</keyword>
<evidence type="ECO:0000256" key="1">
    <source>
        <dbReference type="ARBA" id="ARBA00007447"/>
    </source>
</evidence>
<dbReference type="VEuPathDB" id="VectorBase:MDOMA2_007271"/>
<proteinExistence type="inferred from homology"/>
<dbReference type="InterPro" id="IPR001969">
    <property type="entry name" value="Aspartic_peptidase_AS"/>
</dbReference>
<evidence type="ECO:0000259" key="11">
    <source>
        <dbReference type="PROSITE" id="PS51767"/>
    </source>
</evidence>
<evidence type="ECO:0000256" key="10">
    <source>
        <dbReference type="SAM" id="SignalP"/>
    </source>
</evidence>
<dbReference type="SUPFAM" id="SSF50630">
    <property type="entry name" value="Acid proteases"/>
    <property type="match status" value="1"/>
</dbReference>
<dbReference type="SMR" id="A0A1I8M138"/>
<dbReference type="PROSITE" id="PS51767">
    <property type="entry name" value="PEPTIDASE_A1"/>
    <property type="match status" value="1"/>
</dbReference>
<feature type="active site" evidence="7">
    <location>
        <position position="82"/>
    </location>
</feature>
<feature type="active site" evidence="7">
    <location>
        <position position="267"/>
    </location>
</feature>
<dbReference type="FunFam" id="2.40.70.10:FF:000004">
    <property type="entry name" value="Pepsin A"/>
    <property type="match status" value="1"/>
</dbReference>
<keyword evidence="6" id="KW-0325">Glycoprotein</keyword>
<keyword evidence="10" id="KW-0732">Signal</keyword>
<dbReference type="InterPro" id="IPR001461">
    <property type="entry name" value="Aspartic_peptidase_A1"/>
</dbReference>
<reference evidence="14" key="2">
    <citation type="submission" date="2025-04" db="UniProtKB">
        <authorList>
            <consortium name="RefSeq"/>
        </authorList>
    </citation>
    <scope>IDENTIFICATION</scope>
    <source>
        <strain evidence="14">Aabys</strain>
    </source>
</reference>
<evidence type="ECO:0000313" key="12">
    <source>
        <dbReference type="EnsemblMetazoa" id="MDOA000190-PA"/>
    </source>
</evidence>
<dbReference type="InterPro" id="IPR021109">
    <property type="entry name" value="Peptidase_aspartic_dom_sf"/>
</dbReference>
<dbReference type="AlphaFoldDB" id="A0A1I8M138"/>
<dbReference type="InterPro" id="IPR033121">
    <property type="entry name" value="PEPTIDASE_A1"/>
</dbReference>
<evidence type="ECO:0000256" key="6">
    <source>
        <dbReference type="ARBA" id="ARBA00023180"/>
    </source>
</evidence>
<feature type="disulfide bond" evidence="8">
    <location>
        <begin position="95"/>
        <end position="102"/>
    </location>
</feature>
<comment type="similarity">
    <text evidence="1 9">Belongs to the peptidase A1 family.</text>
</comment>
<evidence type="ECO:0000256" key="9">
    <source>
        <dbReference type="RuleBase" id="RU000454"/>
    </source>
</evidence>
<keyword evidence="3 9" id="KW-0064">Aspartyl protease</keyword>
<dbReference type="RefSeq" id="XP_005187123.1">
    <property type="nucleotide sequence ID" value="XM_005187066.3"/>
</dbReference>
<name>A0A1I8M138_MUSDO</name>
<protein>
    <submittedName>
        <fullName evidence="14">Lysosomal aspartic protease</fullName>
    </submittedName>
</protein>
<dbReference type="GO" id="GO:0006508">
    <property type="term" value="P:proteolysis"/>
    <property type="evidence" value="ECO:0007669"/>
    <property type="project" value="UniProtKB-KW"/>
</dbReference>
<evidence type="ECO:0000256" key="7">
    <source>
        <dbReference type="PIRSR" id="PIRSR601461-1"/>
    </source>
</evidence>
<feature type="domain" description="Peptidase A1" evidence="11">
    <location>
        <begin position="64"/>
        <end position="371"/>
    </location>
</feature>
<evidence type="ECO:0000313" key="14">
    <source>
        <dbReference type="RefSeq" id="XP_005187123.1"/>
    </source>
</evidence>
<dbReference type="PANTHER" id="PTHR47966:SF51">
    <property type="entry name" value="BETA-SITE APP-CLEAVING ENZYME, ISOFORM A-RELATED"/>
    <property type="match status" value="1"/>
</dbReference>
<dbReference type="PRINTS" id="PR00792">
    <property type="entry name" value="PEPSIN"/>
</dbReference>
<reference evidence="12" key="1">
    <citation type="submission" date="2020-05" db="UniProtKB">
        <authorList>
            <consortium name="EnsemblMetazoa"/>
        </authorList>
    </citation>
    <scope>IDENTIFICATION</scope>
    <source>
        <strain evidence="12">Aabys</strain>
    </source>
</reference>
<dbReference type="OrthoDB" id="771136at2759"/>
<evidence type="ECO:0000313" key="13">
    <source>
        <dbReference type="Proteomes" id="UP001652621"/>
    </source>
</evidence>
<dbReference type="Pfam" id="PF00026">
    <property type="entry name" value="Asp"/>
    <property type="match status" value="1"/>
</dbReference>
<dbReference type="PROSITE" id="PS00141">
    <property type="entry name" value="ASP_PROTEASE"/>
    <property type="match status" value="2"/>
</dbReference>
<dbReference type="FunFam" id="2.40.70.10:FF:000002">
    <property type="entry name" value="Vacuolar aspartic proteinase"/>
    <property type="match status" value="1"/>
</dbReference>
<dbReference type="GO" id="GO:0004190">
    <property type="term" value="F:aspartic-type endopeptidase activity"/>
    <property type="evidence" value="ECO:0007669"/>
    <property type="project" value="UniProtKB-KW"/>
</dbReference>
<feature type="chain" id="PRO_5044559691" evidence="10">
    <location>
        <begin position="19"/>
        <end position="374"/>
    </location>
</feature>
<dbReference type="STRING" id="7370.A0A1I8M138"/>
<evidence type="ECO:0000256" key="4">
    <source>
        <dbReference type="ARBA" id="ARBA00022801"/>
    </source>
</evidence>
<dbReference type="Gene3D" id="2.40.70.10">
    <property type="entry name" value="Acid Proteases"/>
    <property type="match status" value="2"/>
</dbReference>
<evidence type="ECO:0000256" key="3">
    <source>
        <dbReference type="ARBA" id="ARBA00022750"/>
    </source>
</evidence>
<feature type="signal peptide" evidence="10">
    <location>
        <begin position="1"/>
        <end position="18"/>
    </location>
</feature>
<gene>
    <name evidence="12" type="primary">101891130</name>
    <name evidence="14" type="synonym">LOC101891130</name>
</gene>
<keyword evidence="5 8" id="KW-1015">Disulfide bond</keyword>
<dbReference type="VEuPathDB" id="VectorBase:MDOA000190"/>
<organism evidence="12">
    <name type="scientific">Musca domestica</name>
    <name type="common">House fly</name>
    <dbReference type="NCBI Taxonomy" id="7370"/>
    <lineage>
        <taxon>Eukaryota</taxon>
        <taxon>Metazoa</taxon>
        <taxon>Ecdysozoa</taxon>
        <taxon>Arthropoda</taxon>
        <taxon>Hexapoda</taxon>
        <taxon>Insecta</taxon>
        <taxon>Pterygota</taxon>
        <taxon>Neoptera</taxon>
        <taxon>Endopterygota</taxon>
        <taxon>Diptera</taxon>
        <taxon>Brachycera</taxon>
        <taxon>Muscomorpha</taxon>
        <taxon>Muscoidea</taxon>
        <taxon>Muscidae</taxon>
        <taxon>Musca</taxon>
    </lineage>
</organism>
<feature type="disulfide bond" evidence="8">
    <location>
        <begin position="302"/>
        <end position="335"/>
    </location>
</feature>
<evidence type="ECO:0000256" key="2">
    <source>
        <dbReference type="ARBA" id="ARBA00022670"/>
    </source>
</evidence>
<keyword evidence="4 9" id="KW-0378">Hydrolase</keyword>
<evidence type="ECO:0000256" key="5">
    <source>
        <dbReference type="ARBA" id="ARBA00023157"/>
    </source>
</evidence>
<evidence type="ECO:0000256" key="8">
    <source>
        <dbReference type="PIRSR" id="PIRSR601461-2"/>
    </source>
</evidence>
<dbReference type="eggNOG" id="KOG1339">
    <property type="taxonomic scope" value="Eukaryota"/>
</dbReference>
<dbReference type="EnsemblMetazoa" id="MDOA000190-RA">
    <property type="protein sequence ID" value="MDOA000190-PA"/>
    <property type="gene ID" value="MDOA000190"/>
</dbReference>
<dbReference type="Proteomes" id="UP001652621">
    <property type="component" value="Unplaced"/>
</dbReference>
<dbReference type="GeneID" id="101891130"/>
<dbReference type="KEGG" id="mde:101891130"/>
<dbReference type="GO" id="GO:0005764">
    <property type="term" value="C:lysosome"/>
    <property type="evidence" value="ECO:0007669"/>
    <property type="project" value="TreeGrafter"/>
</dbReference>
<keyword evidence="2 9" id="KW-0645">Protease</keyword>
<sequence length="374" mass="40264">MLAKTVIALLSLALVAEAALVRIPIKKVRVTKNKANELYKLQSKYNISSYTVTESLINYMDDSYFGVISIGTPPQEFLVLFDTGSSNLWVPVAPCSTTNAACQSHNTYDPSASCTSVFLDEPFAIQYGTGSLSGYLFLDSVTIQGLTIQNQIFAGATSEPGNTFTDALFDGILGMAFANIAQDGVVPPFYNMYFQGLLDAPIFSFYLARNGSSLSGGEMILGGVDPNQYTGNITYVPVSQKGYWQFEITSAVVNGTNVCDQCQGIADTGTSLIAVPDDQYENIQAAIGAVYDEDYSAYLLNCSSIDSLPVLNFTIGGAQFTVEGNDYVIQMDGICSSAFETSGANFWILGDIFIGKYYTVFDMANMVVGFALAV</sequence>
<accession>A0A1I8M138</accession>